<feature type="domain" description="EamA" evidence="6">
    <location>
        <begin position="81"/>
        <end position="211"/>
    </location>
</feature>
<feature type="domain" description="EamA" evidence="6">
    <location>
        <begin position="228"/>
        <end position="361"/>
    </location>
</feature>
<organism evidence="7 8">
    <name type="scientific">Phytophthora nicotianae P1976</name>
    <dbReference type="NCBI Taxonomy" id="1317066"/>
    <lineage>
        <taxon>Eukaryota</taxon>
        <taxon>Sar</taxon>
        <taxon>Stramenopiles</taxon>
        <taxon>Oomycota</taxon>
        <taxon>Peronosporomycetes</taxon>
        <taxon>Peronosporales</taxon>
        <taxon>Peronosporaceae</taxon>
        <taxon>Phytophthora</taxon>
    </lineage>
</organism>
<evidence type="ECO:0000256" key="5">
    <source>
        <dbReference type="SAM" id="Phobius"/>
    </source>
</evidence>
<protein>
    <recommendedName>
        <fullName evidence="6">EamA domain-containing protein</fullName>
    </recommendedName>
</protein>
<feature type="transmembrane region" description="Helical" evidence="5">
    <location>
        <begin position="169"/>
        <end position="188"/>
    </location>
</feature>
<feature type="transmembrane region" description="Helical" evidence="5">
    <location>
        <begin position="227"/>
        <end position="246"/>
    </location>
</feature>
<feature type="transmembrane region" description="Helical" evidence="5">
    <location>
        <begin position="321"/>
        <end position="339"/>
    </location>
</feature>
<gene>
    <name evidence="7" type="ORF">F444_11207</name>
</gene>
<comment type="caution">
    <text evidence="7">The sequence shown here is derived from an EMBL/GenBank/DDBJ whole genome shotgun (WGS) entry which is preliminary data.</text>
</comment>
<evidence type="ECO:0000256" key="1">
    <source>
        <dbReference type="ARBA" id="ARBA00004141"/>
    </source>
</evidence>
<dbReference type="AlphaFoldDB" id="A0A081A1N2"/>
<dbReference type="InterPro" id="IPR037185">
    <property type="entry name" value="EmrE-like"/>
</dbReference>
<keyword evidence="4 5" id="KW-0472">Membrane</keyword>
<evidence type="ECO:0000313" key="8">
    <source>
        <dbReference type="Proteomes" id="UP000028582"/>
    </source>
</evidence>
<name>A0A081A1N2_PHYNI</name>
<reference evidence="7 8" key="1">
    <citation type="submission" date="2013-11" db="EMBL/GenBank/DDBJ databases">
        <title>The Genome Sequence of Phytophthora parasitica P1976.</title>
        <authorList>
            <consortium name="The Broad Institute Genomics Platform"/>
            <person name="Russ C."/>
            <person name="Tyler B."/>
            <person name="Panabieres F."/>
            <person name="Shan W."/>
            <person name="Tripathy S."/>
            <person name="Grunwald N."/>
            <person name="Machado M."/>
            <person name="Johnson C.S."/>
            <person name="Walker B."/>
            <person name="Young S."/>
            <person name="Zeng Q."/>
            <person name="Gargeya S."/>
            <person name="Fitzgerald M."/>
            <person name="Haas B."/>
            <person name="Abouelleil A."/>
            <person name="Allen A.W."/>
            <person name="Alvarado L."/>
            <person name="Arachchi H.M."/>
            <person name="Berlin A.M."/>
            <person name="Chapman S.B."/>
            <person name="Gainer-Dewar J."/>
            <person name="Goldberg J."/>
            <person name="Griggs A."/>
            <person name="Gujja S."/>
            <person name="Hansen M."/>
            <person name="Howarth C."/>
            <person name="Imamovic A."/>
            <person name="Ireland A."/>
            <person name="Larimer J."/>
            <person name="McCowan C."/>
            <person name="Murphy C."/>
            <person name="Pearson M."/>
            <person name="Poon T.W."/>
            <person name="Priest M."/>
            <person name="Roberts A."/>
            <person name="Saif S."/>
            <person name="Shea T."/>
            <person name="Sisk P."/>
            <person name="Sykes S."/>
            <person name="Wortman J."/>
            <person name="Nusbaum C."/>
            <person name="Birren B."/>
        </authorList>
    </citation>
    <scope>NUCLEOTIDE SEQUENCE [LARGE SCALE GENOMIC DNA]</scope>
    <source>
        <strain evidence="7 8">P1976</strain>
    </source>
</reference>
<feature type="transmembrane region" description="Helical" evidence="5">
    <location>
        <begin position="289"/>
        <end position="309"/>
    </location>
</feature>
<dbReference type="InterPro" id="IPR000620">
    <property type="entry name" value="EamA_dom"/>
</dbReference>
<dbReference type="Proteomes" id="UP000028582">
    <property type="component" value="Unassembled WGS sequence"/>
</dbReference>
<feature type="transmembrane region" description="Helical" evidence="5">
    <location>
        <begin position="80"/>
        <end position="101"/>
    </location>
</feature>
<feature type="transmembrane region" description="Helical" evidence="5">
    <location>
        <begin position="345"/>
        <end position="363"/>
    </location>
</feature>
<proteinExistence type="predicted"/>
<evidence type="ECO:0000256" key="3">
    <source>
        <dbReference type="ARBA" id="ARBA00022989"/>
    </source>
</evidence>
<feature type="transmembrane region" description="Helical" evidence="5">
    <location>
        <begin position="195"/>
        <end position="215"/>
    </location>
</feature>
<evidence type="ECO:0000256" key="2">
    <source>
        <dbReference type="ARBA" id="ARBA00022692"/>
    </source>
</evidence>
<evidence type="ECO:0000259" key="6">
    <source>
        <dbReference type="Pfam" id="PF00892"/>
    </source>
</evidence>
<evidence type="ECO:0000256" key="4">
    <source>
        <dbReference type="ARBA" id="ARBA00023136"/>
    </source>
</evidence>
<sequence>MLHVLQASHCSAKRDISIMSTPTNPAATLGPFIGVLVAGDDEGVANKAQSANETSPSLVKPAESTQYGGVRTWHSPRTLALGYIAFAAFNLSLMRVCVKYASRHVTSHETVLWRSVVAWLLNLALVYRRNVKLMVAPKHRNMLFWRCFFGTFGISIQFYAMAQMVLTDAVVLIFTSPIVTFILGALVLGEAIERLDFISCLASYVGVTFVTRPAFLFGTDETKEIPPLAIICALGGSIMQASSYITMRQLKKLNYAIINYYFLLFGLLYALATLWYFDVGFSLPTDSSLVVALFGSGFFAFVGQVFLTMGFQQSSAGIASVMRYLDVVFVLFWDIALLGEHVSTYSVIGAAIIITSASLIILPKKSRAKAKPKTVE</sequence>
<feature type="transmembrane region" description="Helical" evidence="5">
    <location>
        <begin position="258"/>
        <end position="277"/>
    </location>
</feature>
<dbReference type="OrthoDB" id="306876at2759"/>
<dbReference type="PANTHER" id="PTHR22911:SF6">
    <property type="entry name" value="SOLUTE CARRIER FAMILY 35 MEMBER G1"/>
    <property type="match status" value="1"/>
</dbReference>
<comment type="subcellular location">
    <subcellularLocation>
        <location evidence="1">Membrane</location>
        <topology evidence="1">Multi-pass membrane protein</topology>
    </subcellularLocation>
</comment>
<evidence type="ECO:0000313" key="7">
    <source>
        <dbReference type="EMBL" id="ETO72793.1"/>
    </source>
</evidence>
<keyword evidence="3 5" id="KW-1133">Transmembrane helix</keyword>
<dbReference type="PANTHER" id="PTHR22911">
    <property type="entry name" value="ACYL-MALONYL CONDENSING ENZYME-RELATED"/>
    <property type="match status" value="1"/>
</dbReference>
<keyword evidence="2 5" id="KW-0812">Transmembrane</keyword>
<dbReference type="GO" id="GO:0016020">
    <property type="term" value="C:membrane"/>
    <property type="evidence" value="ECO:0007669"/>
    <property type="project" value="UniProtKB-SubCell"/>
</dbReference>
<dbReference type="EMBL" id="ANJA01002027">
    <property type="protein sequence ID" value="ETO72793.1"/>
    <property type="molecule type" value="Genomic_DNA"/>
</dbReference>
<accession>A0A081A1N2</accession>
<feature type="transmembrane region" description="Helical" evidence="5">
    <location>
        <begin position="113"/>
        <end position="131"/>
    </location>
</feature>
<feature type="transmembrane region" description="Helical" evidence="5">
    <location>
        <begin position="143"/>
        <end position="163"/>
    </location>
</feature>
<dbReference type="Pfam" id="PF00892">
    <property type="entry name" value="EamA"/>
    <property type="match status" value="2"/>
</dbReference>
<dbReference type="SUPFAM" id="SSF103481">
    <property type="entry name" value="Multidrug resistance efflux transporter EmrE"/>
    <property type="match status" value="2"/>
</dbReference>